<dbReference type="EMBL" id="RYUW01000013">
    <property type="protein sequence ID" value="RYQ36314.1"/>
    <property type="molecule type" value="Genomic_DNA"/>
</dbReference>
<name>A0A4Q5ARZ1_9BIFI</name>
<sequence>MSTRGYARLSNELWRSTKGRKLTKKNPSAGWLWVMSISFASDRMSDGHLSEDDVLYSLDADQQDIDFLVAEGYWIPAPDGGWDIANYAKWQNTKDEITEKRVQAAERQRRHRAKNAVVTDIPDATEPTTAPSDTPVTDMSRVTDASQNERHAPAFNQNQNQNQNTSSHEEVGDARDTTLSREGESDTIDAWAPSPACDGLVDELVAEGQPRVDLKALAREYRAKLHARGCAHYGINPTPASIDAYFRTWITTEAKKLAQQTPTASAAARTVTGRAQPDHYKPQAHVHTAYCEHVRNLMASIEHMFDRAVQDGQWGTSDYDWAAQAAADSLNQENTPEQALDAALATRKEPAR</sequence>
<proteinExistence type="predicted"/>
<gene>
    <name evidence="2" type="ORF">PG2003B_1151</name>
</gene>
<feature type="compositionally biased region" description="Polar residues" evidence="1">
    <location>
        <begin position="126"/>
        <end position="137"/>
    </location>
</feature>
<feature type="region of interest" description="Disordered" evidence="1">
    <location>
        <begin position="106"/>
        <end position="194"/>
    </location>
</feature>
<dbReference type="AlphaFoldDB" id="A0A4Q5ARZ1"/>
<protein>
    <submittedName>
        <fullName evidence="2">Uncharacterized protein</fullName>
    </submittedName>
</protein>
<feature type="compositionally biased region" description="Basic and acidic residues" evidence="1">
    <location>
        <begin position="167"/>
        <end position="184"/>
    </location>
</feature>
<reference evidence="2 3" key="1">
    <citation type="submission" date="2018-12" db="EMBL/GenBank/DDBJ databases">
        <title>Unveiling genomic diversity among members of the Bifidobacterium pseudolongum species, a widely distributed gut commensal of the animal kingdom.</title>
        <authorList>
            <person name="Lugli G.A."/>
            <person name="Duranti S."/>
            <person name="Albert K."/>
            <person name="Mancabelli L."/>
            <person name="Napoli S."/>
            <person name="Viappiani A."/>
            <person name="Anzalone R."/>
            <person name="Longhi G."/>
            <person name="Milani C."/>
            <person name="Turroni F."/>
            <person name="Alessandri G."/>
            <person name="Sela D.A."/>
            <person name="Van Sinderen D."/>
            <person name="Ventura M."/>
        </authorList>
    </citation>
    <scope>NUCLEOTIDE SEQUENCE [LARGE SCALE GENOMIC DNA]</scope>
    <source>
        <strain evidence="2 3">2003B</strain>
    </source>
</reference>
<dbReference type="Proteomes" id="UP000292382">
    <property type="component" value="Unassembled WGS sequence"/>
</dbReference>
<organism evidence="2 3">
    <name type="scientific">Bifidobacterium pseudolongum subsp. globosum</name>
    <dbReference type="NCBI Taxonomy" id="1690"/>
    <lineage>
        <taxon>Bacteria</taxon>
        <taxon>Bacillati</taxon>
        <taxon>Actinomycetota</taxon>
        <taxon>Actinomycetes</taxon>
        <taxon>Bifidobacteriales</taxon>
        <taxon>Bifidobacteriaceae</taxon>
        <taxon>Bifidobacterium</taxon>
    </lineage>
</organism>
<accession>A0A4Q5ARZ1</accession>
<evidence type="ECO:0000313" key="2">
    <source>
        <dbReference type="EMBL" id="RYQ36314.1"/>
    </source>
</evidence>
<dbReference type="RefSeq" id="WP_129966947.1">
    <property type="nucleotide sequence ID" value="NZ_RYUW01000013.1"/>
</dbReference>
<comment type="caution">
    <text evidence="2">The sequence shown here is derived from an EMBL/GenBank/DDBJ whole genome shotgun (WGS) entry which is preliminary data.</text>
</comment>
<evidence type="ECO:0000256" key="1">
    <source>
        <dbReference type="SAM" id="MobiDB-lite"/>
    </source>
</evidence>
<evidence type="ECO:0000313" key="3">
    <source>
        <dbReference type="Proteomes" id="UP000292382"/>
    </source>
</evidence>